<gene>
    <name evidence="2" type="ORF">IAD31_06735</name>
</gene>
<dbReference type="Pfam" id="PF08239">
    <property type="entry name" value="SH3_3"/>
    <property type="match status" value="1"/>
</dbReference>
<dbReference type="PROSITE" id="PS51781">
    <property type="entry name" value="SH3B"/>
    <property type="match status" value="1"/>
</dbReference>
<dbReference type="EMBL" id="DVFO01000067">
    <property type="protein sequence ID" value="HIQ61276.1"/>
    <property type="molecule type" value="Genomic_DNA"/>
</dbReference>
<accession>A0A9D0YTW4</accession>
<proteinExistence type="predicted"/>
<protein>
    <submittedName>
        <fullName evidence="2">RICIN domain-containing protein</fullName>
    </submittedName>
</protein>
<dbReference type="SUPFAM" id="SSF50370">
    <property type="entry name" value="Ricin B-like lectins"/>
    <property type="match status" value="1"/>
</dbReference>
<sequence length="366" mass="39574">NNNHADGTNIQLWEQNGTAAQVFHIEPSEVEGYYYLVHSQSGKVLDLEWGGTASQTNVQLYTKNGTDAQLWEPLLASGSQVNVTFRAKCGKVLDVCSGASSNGTNIWLFESNGTPAQAFHLVPVDGSNIAYVNTASANLNLRSAPSTSASILAKLPKGTAVEVLSGDENGWTQVLVNGHVGYVSTQYLKFTSASQSTSSSAEQQISAKLKEMMDGSFKNGTYKVGTRYQGPYYTEQCKGFAKSVHQQLFGYNIGSTKAKPYNYQININSNNTTCVGSLTNLASKSNGDLAALLRQARPGDFIQVRRTTGGSHSMIVVSVSDSNITVYEANVDWQNGIQTATYSFSTLRSRNQALSLYSAKDYSLHC</sequence>
<dbReference type="InterPro" id="IPR052354">
    <property type="entry name" value="Cell_Wall_Dynamics_Protein"/>
</dbReference>
<dbReference type="Proteomes" id="UP000886879">
    <property type="component" value="Unassembled WGS sequence"/>
</dbReference>
<dbReference type="InterPro" id="IPR035992">
    <property type="entry name" value="Ricin_B-like_lectins"/>
</dbReference>
<feature type="domain" description="SH3b" evidence="1">
    <location>
        <begin position="127"/>
        <end position="192"/>
    </location>
</feature>
<evidence type="ECO:0000313" key="3">
    <source>
        <dbReference type="Proteomes" id="UP000886879"/>
    </source>
</evidence>
<dbReference type="SMART" id="SM00287">
    <property type="entry name" value="SH3b"/>
    <property type="match status" value="1"/>
</dbReference>
<dbReference type="PANTHER" id="PTHR34408">
    <property type="entry name" value="FAMILY PROTEIN, PUTATIVE-RELATED"/>
    <property type="match status" value="1"/>
</dbReference>
<evidence type="ECO:0000313" key="2">
    <source>
        <dbReference type="EMBL" id="HIQ61276.1"/>
    </source>
</evidence>
<evidence type="ECO:0000259" key="1">
    <source>
        <dbReference type="PROSITE" id="PS51781"/>
    </source>
</evidence>
<dbReference type="Gene3D" id="2.80.10.50">
    <property type="match status" value="2"/>
</dbReference>
<reference evidence="2" key="2">
    <citation type="journal article" date="2021" name="PeerJ">
        <title>Extensive microbial diversity within the chicken gut microbiome revealed by metagenomics and culture.</title>
        <authorList>
            <person name="Gilroy R."/>
            <person name="Ravi A."/>
            <person name="Getino M."/>
            <person name="Pursley I."/>
            <person name="Horton D.L."/>
            <person name="Alikhan N.F."/>
            <person name="Baker D."/>
            <person name="Gharbi K."/>
            <person name="Hall N."/>
            <person name="Watson M."/>
            <person name="Adriaenssens E.M."/>
            <person name="Foster-Nyarko E."/>
            <person name="Jarju S."/>
            <person name="Secka A."/>
            <person name="Antonio M."/>
            <person name="Oren A."/>
            <person name="Chaudhuri R.R."/>
            <person name="La Ragione R."/>
            <person name="Hildebrand F."/>
            <person name="Pallen M.J."/>
        </authorList>
    </citation>
    <scope>NUCLEOTIDE SEQUENCE</scope>
    <source>
        <strain evidence="2">ChiGjej2B2-12916</strain>
    </source>
</reference>
<dbReference type="PANTHER" id="PTHR34408:SF1">
    <property type="entry name" value="GLYCOSYL HYDROLASE FAMILY 19 DOMAIN-CONTAINING PROTEIN HI_1415"/>
    <property type="match status" value="1"/>
</dbReference>
<organism evidence="2 3">
    <name type="scientific">Candidatus Enterenecus faecium</name>
    <dbReference type="NCBI Taxonomy" id="2840780"/>
    <lineage>
        <taxon>Bacteria</taxon>
        <taxon>Bacillati</taxon>
        <taxon>Bacillota</taxon>
        <taxon>Clostridia</taxon>
        <taxon>Eubacteriales</taxon>
        <taxon>Candidatus Enterenecus</taxon>
    </lineage>
</organism>
<name>A0A9D0YTW4_9FIRM</name>
<dbReference type="Gene3D" id="2.30.30.40">
    <property type="entry name" value="SH3 Domains"/>
    <property type="match status" value="1"/>
</dbReference>
<dbReference type="SUPFAM" id="SSF50044">
    <property type="entry name" value="SH3-domain"/>
    <property type="match status" value="1"/>
</dbReference>
<comment type="caution">
    <text evidence="2">The sequence shown here is derived from an EMBL/GenBank/DDBJ whole genome shotgun (WGS) entry which is preliminary data.</text>
</comment>
<feature type="non-terminal residue" evidence="2">
    <location>
        <position position="1"/>
    </location>
</feature>
<dbReference type="InterPro" id="IPR036028">
    <property type="entry name" value="SH3-like_dom_sf"/>
</dbReference>
<dbReference type="CDD" id="cd00161">
    <property type="entry name" value="beta-trefoil_Ricin-like"/>
    <property type="match status" value="1"/>
</dbReference>
<dbReference type="PROSITE" id="PS50231">
    <property type="entry name" value="RICIN_B_LECTIN"/>
    <property type="match status" value="1"/>
</dbReference>
<reference evidence="2" key="1">
    <citation type="submission" date="2020-10" db="EMBL/GenBank/DDBJ databases">
        <authorList>
            <person name="Gilroy R."/>
        </authorList>
    </citation>
    <scope>NUCLEOTIDE SEQUENCE</scope>
    <source>
        <strain evidence="2">ChiGjej2B2-12916</strain>
    </source>
</reference>
<dbReference type="AlphaFoldDB" id="A0A9D0YTW4"/>
<dbReference type="InterPro" id="IPR000772">
    <property type="entry name" value="Ricin_B_lectin"/>
</dbReference>
<dbReference type="Pfam" id="PF14200">
    <property type="entry name" value="RicinB_lectin_2"/>
    <property type="match status" value="1"/>
</dbReference>
<dbReference type="InterPro" id="IPR003646">
    <property type="entry name" value="SH3-like_bac-type"/>
</dbReference>